<evidence type="ECO:0000313" key="2">
    <source>
        <dbReference type="Proteomes" id="UP001060085"/>
    </source>
</evidence>
<organism evidence="1 2">
    <name type="scientific">Catharanthus roseus</name>
    <name type="common">Madagascar periwinkle</name>
    <name type="synonym">Vinca rosea</name>
    <dbReference type="NCBI Taxonomy" id="4058"/>
    <lineage>
        <taxon>Eukaryota</taxon>
        <taxon>Viridiplantae</taxon>
        <taxon>Streptophyta</taxon>
        <taxon>Embryophyta</taxon>
        <taxon>Tracheophyta</taxon>
        <taxon>Spermatophyta</taxon>
        <taxon>Magnoliopsida</taxon>
        <taxon>eudicotyledons</taxon>
        <taxon>Gunneridae</taxon>
        <taxon>Pentapetalae</taxon>
        <taxon>asterids</taxon>
        <taxon>lamiids</taxon>
        <taxon>Gentianales</taxon>
        <taxon>Apocynaceae</taxon>
        <taxon>Rauvolfioideae</taxon>
        <taxon>Vinceae</taxon>
        <taxon>Catharanthinae</taxon>
        <taxon>Catharanthus</taxon>
    </lineage>
</organism>
<evidence type="ECO:0000313" key="1">
    <source>
        <dbReference type="EMBL" id="KAI5653796.1"/>
    </source>
</evidence>
<sequence>MKTKSEKKKSDKKKDEILQVIEDYKDVFLDEMPRGLPPIRGIEHQIDFVPGIVLPNRPAYRSPPEETKELKRQYEDLISKGYVRESMSPCAVPVLLVPKKDGYVVSSQGLQVDEDKVQAIKEWPTPRNASEVRSFHGLASFYKRFIKNFSTLASPLTDVIKKTEGFKWETKQEQAFQLLKEKLCSAPLLSLPNFEKNFEVECDASGIGIGGLAIHKRMDKPRCKKADFFKAIHAKKRNVGRRKVVFKPGDWVWVHFRQERFPQQRKSKLDDRGDGPFQILEKINDNAYKVDLPGHYNVSDGDSRTNPFQEGEDDVNRLDMQEHQGVVT</sequence>
<keyword evidence="2" id="KW-1185">Reference proteome</keyword>
<accession>A0ACB9ZZR3</accession>
<name>A0ACB9ZZR3_CATRO</name>
<gene>
    <name evidence="1" type="ORF">M9H77_30983</name>
</gene>
<dbReference type="Proteomes" id="UP001060085">
    <property type="component" value="Linkage Group LG07"/>
</dbReference>
<reference evidence="2" key="1">
    <citation type="journal article" date="2023" name="Nat. Plants">
        <title>Single-cell RNA sequencing provides a high-resolution roadmap for understanding the multicellular compartmentation of specialized metabolism.</title>
        <authorList>
            <person name="Sun S."/>
            <person name="Shen X."/>
            <person name="Li Y."/>
            <person name="Li Y."/>
            <person name="Wang S."/>
            <person name="Li R."/>
            <person name="Zhang H."/>
            <person name="Shen G."/>
            <person name="Guo B."/>
            <person name="Wei J."/>
            <person name="Xu J."/>
            <person name="St-Pierre B."/>
            <person name="Chen S."/>
            <person name="Sun C."/>
        </authorList>
    </citation>
    <scope>NUCLEOTIDE SEQUENCE [LARGE SCALE GENOMIC DNA]</scope>
</reference>
<dbReference type="EMBL" id="CM044707">
    <property type="protein sequence ID" value="KAI5653796.1"/>
    <property type="molecule type" value="Genomic_DNA"/>
</dbReference>
<proteinExistence type="predicted"/>
<protein>
    <submittedName>
        <fullName evidence="1">Uncharacterized protein</fullName>
    </submittedName>
</protein>
<comment type="caution">
    <text evidence="1">The sequence shown here is derived from an EMBL/GenBank/DDBJ whole genome shotgun (WGS) entry which is preliminary data.</text>
</comment>